<gene>
    <name evidence="7" type="ORF">NCTC11009_00056</name>
</gene>
<feature type="transmembrane region" description="Helical" evidence="5">
    <location>
        <begin position="42"/>
        <end position="66"/>
    </location>
</feature>
<dbReference type="AlphaFoldDB" id="A0A2N6QC83"/>
<dbReference type="PANTHER" id="PTHR41335">
    <property type="entry name" value="MEMBRANE PROTEIN-RELATED"/>
    <property type="match status" value="1"/>
</dbReference>
<evidence type="ECO:0000313" key="7">
    <source>
        <dbReference type="EMBL" id="SPY06874.1"/>
    </source>
</evidence>
<dbReference type="Proteomes" id="UP000250242">
    <property type="component" value="Unassembled WGS sequence"/>
</dbReference>
<reference evidence="7 8" key="1">
    <citation type="submission" date="2018-06" db="EMBL/GenBank/DDBJ databases">
        <authorList>
            <consortium name="Pathogen Informatics"/>
            <person name="Doyle S."/>
        </authorList>
    </citation>
    <scope>NUCLEOTIDE SEQUENCE [LARGE SCALE GENOMIC DNA]</scope>
    <source>
        <strain evidence="7 8">NCTC11009</strain>
    </source>
</reference>
<proteinExistence type="predicted"/>
<keyword evidence="2 5" id="KW-0812">Transmembrane</keyword>
<evidence type="ECO:0000256" key="3">
    <source>
        <dbReference type="ARBA" id="ARBA00022989"/>
    </source>
</evidence>
<evidence type="ECO:0000256" key="2">
    <source>
        <dbReference type="ARBA" id="ARBA00022692"/>
    </source>
</evidence>
<keyword evidence="3 5" id="KW-1133">Transmembrane helix</keyword>
<accession>A0A2N6QC83</accession>
<organism evidence="7 8">
    <name type="scientific">Oligella urethralis</name>
    <dbReference type="NCBI Taxonomy" id="90245"/>
    <lineage>
        <taxon>Bacteria</taxon>
        <taxon>Pseudomonadati</taxon>
        <taxon>Pseudomonadota</taxon>
        <taxon>Betaproteobacteria</taxon>
        <taxon>Burkholderiales</taxon>
        <taxon>Alcaligenaceae</taxon>
        <taxon>Oligella</taxon>
    </lineage>
</organism>
<keyword evidence="1" id="KW-1003">Cell membrane</keyword>
<evidence type="ECO:0000259" key="6">
    <source>
        <dbReference type="Pfam" id="PF06305"/>
    </source>
</evidence>
<name>A0A2N6QC83_9BURK</name>
<keyword evidence="4 5" id="KW-0472">Membrane</keyword>
<dbReference type="PANTHER" id="PTHR41335:SF1">
    <property type="entry name" value="MEMBRANE PROTEIN"/>
    <property type="match status" value="1"/>
</dbReference>
<evidence type="ECO:0000256" key="1">
    <source>
        <dbReference type="ARBA" id="ARBA00022475"/>
    </source>
</evidence>
<evidence type="ECO:0000256" key="4">
    <source>
        <dbReference type="ARBA" id="ARBA00023136"/>
    </source>
</evidence>
<dbReference type="Pfam" id="PF06305">
    <property type="entry name" value="LapA_dom"/>
    <property type="match status" value="1"/>
</dbReference>
<dbReference type="EMBL" id="UATH01000001">
    <property type="protein sequence ID" value="SPY06874.1"/>
    <property type="molecule type" value="Genomic_DNA"/>
</dbReference>
<dbReference type="GO" id="GO:0005886">
    <property type="term" value="C:plasma membrane"/>
    <property type="evidence" value="ECO:0007669"/>
    <property type="project" value="InterPro"/>
</dbReference>
<dbReference type="RefSeq" id="WP_018026131.1">
    <property type="nucleotide sequence ID" value="NZ_CAMQFR010000024.1"/>
</dbReference>
<dbReference type="InterPro" id="IPR010445">
    <property type="entry name" value="LapA_dom"/>
</dbReference>
<evidence type="ECO:0000313" key="8">
    <source>
        <dbReference type="Proteomes" id="UP000250242"/>
    </source>
</evidence>
<sequence length="119" mass="13389">MKYLVWIIRIIIFVLVLLFALNNTHLVDVNFFADLRAKGVPLILVLLIAFVAGSVFAYFLMAPSYFRGKYQQAKLKDEIASLHRQAATKVREQVQEDHAKAANANGPDIFIALQPNSKS</sequence>
<dbReference type="GeneID" id="93427782"/>
<protein>
    <submittedName>
        <fullName evidence="7">Uncharacterized integral membrane protein</fullName>
    </submittedName>
</protein>
<dbReference type="STRING" id="90245.GCA_001056285_00909"/>
<feature type="domain" description="Lipopolysaccharide assembly protein A" evidence="6">
    <location>
        <begin position="22"/>
        <end position="85"/>
    </location>
</feature>
<evidence type="ECO:0000256" key="5">
    <source>
        <dbReference type="SAM" id="Phobius"/>
    </source>
</evidence>